<protein>
    <submittedName>
        <fullName evidence="2">Uncharacterized protein</fullName>
    </submittedName>
</protein>
<dbReference type="EMBL" id="BLLK01000051">
    <property type="protein sequence ID" value="GFH55961.1"/>
    <property type="molecule type" value="Genomic_DNA"/>
</dbReference>
<keyword evidence="3" id="KW-1185">Reference proteome</keyword>
<name>A0AAD3D170_9STRA</name>
<dbReference type="AlphaFoldDB" id="A0AAD3D170"/>
<evidence type="ECO:0000313" key="2">
    <source>
        <dbReference type="EMBL" id="GFH55961.1"/>
    </source>
</evidence>
<comment type="caution">
    <text evidence="2">The sequence shown here is derived from an EMBL/GenBank/DDBJ whole genome shotgun (WGS) entry which is preliminary data.</text>
</comment>
<feature type="coiled-coil region" evidence="1">
    <location>
        <begin position="33"/>
        <end position="63"/>
    </location>
</feature>
<evidence type="ECO:0000256" key="1">
    <source>
        <dbReference type="SAM" id="Coils"/>
    </source>
</evidence>
<gene>
    <name evidence="2" type="ORF">CTEN210_12436</name>
</gene>
<keyword evidence="1" id="KW-0175">Coiled coil</keyword>
<organism evidence="2 3">
    <name type="scientific">Chaetoceros tenuissimus</name>
    <dbReference type="NCBI Taxonomy" id="426638"/>
    <lineage>
        <taxon>Eukaryota</taxon>
        <taxon>Sar</taxon>
        <taxon>Stramenopiles</taxon>
        <taxon>Ochrophyta</taxon>
        <taxon>Bacillariophyta</taxon>
        <taxon>Coscinodiscophyceae</taxon>
        <taxon>Chaetocerotophycidae</taxon>
        <taxon>Chaetocerotales</taxon>
        <taxon>Chaetocerotaceae</taxon>
        <taxon>Chaetoceros</taxon>
    </lineage>
</organism>
<accession>A0AAD3D170</accession>
<reference evidence="2 3" key="1">
    <citation type="journal article" date="2021" name="Sci. Rep.">
        <title>The genome of the diatom Chaetoceros tenuissimus carries an ancient integrated fragment of an extant virus.</title>
        <authorList>
            <person name="Hongo Y."/>
            <person name="Kimura K."/>
            <person name="Takaki Y."/>
            <person name="Yoshida Y."/>
            <person name="Baba S."/>
            <person name="Kobayashi G."/>
            <person name="Nagasaki K."/>
            <person name="Hano T."/>
            <person name="Tomaru Y."/>
        </authorList>
    </citation>
    <scope>NUCLEOTIDE SEQUENCE [LARGE SCALE GENOMIC DNA]</scope>
    <source>
        <strain evidence="2 3">NIES-3715</strain>
    </source>
</reference>
<proteinExistence type="predicted"/>
<evidence type="ECO:0000313" key="3">
    <source>
        <dbReference type="Proteomes" id="UP001054902"/>
    </source>
</evidence>
<sequence length="189" mass="22068">MEEAQGIQAFRDWQNQVRIDANNDLQLLENQGLSAEQVEAQKLEEDKKEERNKKAALEAAKEREIFRVEVDGDVETEMKNDVEHKVVFDDQMKASLKELVCTHDYDFERVAEDMRLFDTTITGEQCRLEWCLCDFTYEKEVEQLLDTICEKCDRNNSFISKLGQRKKIQLLKQINGVIPDLSEMSSLKI</sequence>
<dbReference type="Proteomes" id="UP001054902">
    <property type="component" value="Unassembled WGS sequence"/>
</dbReference>